<evidence type="ECO:0000313" key="1">
    <source>
        <dbReference type="EMBL" id="KAE9388607.1"/>
    </source>
</evidence>
<proteinExistence type="predicted"/>
<dbReference type="EMBL" id="ML769735">
    <property type="protein sequence ID" value="KAE9388607.1"/>
    <property type="molecule type" value="Genomic_DNA"/>
</dbReference>
<reference evidence="1" key="1">
    <citation type="journal article" date="2019" name="Environ. Microbiol.">
        <title>Fungal ecological strategies reflected in gene transcription - a case study of two litter decomposers.</title>
        <authorList>
            <person name="Barbi F."/>
            <person name="Kohler A."/>
            <person name="Barry K."/>
            <person name="Baskaran P."/>
            <person name="Daum C."/>
            <person name="Fauchery L."/>
            <person name="Ihrmark K."/>
            <person name="Kuo A."/>
            <person name="LaButti K."/>
            <person name="Lipzen A."/>
            <person name="Morin E."/>
            <person name="Grigoriev I.V."/>
            <person name="Henrissat B."/>
            <person name="Lindahl B."/>
            <person name="Martin F."/>
        </authorList>
    </citation>
    <scope>NUCLEOTIDE SEQUENCE</scope>
    <source>
        <strain evidence="1">JB14</strain>
    </source>
</reference>
<name>A0A6A4GTX0_9AGAR</name>
<dbReference type="Proteomes" id="UP000799118">
    <property type="component" value="Unassembled WGS sequence"/>
</dbReference>
<sequence>MQLLPMLIRSQPINVSCLKNPYHLNRNTFKKEDLADLNHPFNGLEPSSVLFITSTPWCNSTINIVINGQVQDGYQASLLKIKQSLQANGFLDVRVLGDEFVWISRGGVADGYWVGLGWTHLLFNGASGMSGNNPDVNGMVTAGSAVICGPKH</sequence>
<evidence type="ECO:0000313" key="2">
    <source>
        <dbReference type="Proteomes" id="UP000799118"/>
    </source>
</evidence>
<accession>A0A6A4GTX0</accession>
<organism evidence="1 2">
    <name type="scientific">Gymnopus androsaceus JB14</name>
    <dbReference type="NCBI Taxonomy" id="1447944"/>
    <lineage>
        <taxon>Eukaryota</taxon>
        <taxon>Fungi</taxon>
        <taxon>Dikarya</taxon>
        <taxon>Basidiomycota</taxon>
        <taxon>Agaricomycotina</taxon>
        <taxon>Agaricomycetes</taxon>
        <taxon>Agaricomycetidae</taxon>
        <taxon>Agaricales</taxon>
        <taxon>Marasmiineae</taxon>
        <taxon>Omphalotaceae</taxon>
        <taxon>Gymnopus</taxon>
    </lineage>
</organism>
<keyword evidence="2" id="KW-1185">Reference proteome</keyword>
<gene>
    <name evidence="1" type="ORF">BT96DRAFT_980986</name>
</gene>
<protein>
    <submittedName>
        <fullName evidence="1">Uncharacterized protein</fullName>
    </submittedName>
</protein>
<dbReference type="AlphaFoldDB" id="A0A6A4GTX0"/>